<keyword evidence="1" id="KW-0472">Membrane</keyword>
<dbReference type="Proteomes" id="UP000270471">
    <property type="component" value="Unassembled WGS sequence"/>
</dbReference>
<organism evidence="2 3">
    <name type="scientific">Streptomyces shenzhenensis</name>
    <dbReference type="NCBI Taxonomy" id="943815"/>
    <lineage>
        <taxon>Bacteria</taxon>
        <taxon>Bacillati</taxon>
        <taxon>Actinomycetota</taxon>
        <taxon>Actinomycetes</taxon>
        <taxon>Kitasatosporales</taxon>
        <taxon>Streptomycetaceae</taxon>
        <taxon>Streptomyces</taxon>
    </lineage>
</organism>
<evidence type="ECO:0000313" key="3">
    <source>
        <dbReference type="Proteomes" id="UP000270471"/>
    </source>
</evidence>
<reference evidence="2 3" key="1">
    <citation type="submission" date="2017-11" db="EMBL/GenBank/DDBJ databases">
        <title>Draft genome of actinobacteria isolated from guarana (Paullinia cupana (Mart.) Ducke.</title>
        <authorList>
            <person name="Siqueira K.A."/>
            <person name="Liotti R.G."/>
            <person name="Mendes T.A.O."/>
            <person name="Soares M.A."/>
        </authorList>
    </citation>
    <scope>NUCLEOTIDE SEQUENCE [LARGE SCALE GENOMIC DNA]</scope>
    <source>
        <strain evidence="2 3">193</strain>
    </source>
</reference>
<dbReference type="RefSeq" id="WP_121893654.1">
    <property type="nucleotide sequence ID" value="NZ_JBEYXU010000028.1"/>
</dbReference>
<evidence type="ECO:0000313" key="2">
    <source>
        <dbReference type="EMBL" id="RMB81668.1"/>
    </source>
</evidence>
<dbReference type="AlphaFoldDB" id="A0A3M0HZP2"/>
<keyword evidence="3" id="KW-1185">Reference proteome</keyword>
<gene>
    <name evidence="2" type="ORF">CTZ28_33860</name>
</gene>
<evidence type="ECO:0000256" key="1">
    <source>
        <dbReference type="SAM" id="Phobius"/>
    </source>
</evidence>
<dbReference type="OrthoDB" id="4317282at2"/>
<name>A0A3M0HZP2_9ACTN</name>
<protein>
    <submittedName>
        <fullName evidence="2">Uncharacterized protein</fullName>
    </submittedName>
</protein>
<dbReference type="EMBL" id="PENI01000029">
    <property type="protein sequence ID" value="RMB81668.1"/>
    <property type="molecule type" value="Genomic_DNA"/>
</dbReference>
<accession>A0A3M0HZP2</accession>
<feature type="transmembrane region" description="Helical" evidence="1">
    <location>
        <begin position="6"/>
        <end position="31"/>
    </location>
</feature>
<keyword evidence="1" id="KW-1133">Transmembrane helix</keyword>
<proteinExistence type="predicted"/>
<sequence length="60" mass="6180">MLQPQITGALLELFLGMAAQAKLGLIGVVLLMTVGVGIRAQRVGLAVGTALVFTLLMTQA</sequence>
<comment type="caution">
    <text evidence="2">The sequence shown here is derived from an EMBL/GenBank/DDBJ whole genome shotgun (WGS) entry which is preliminary data.</text>
</comment>
<keyword evidence="1" id="KW-0812">Transmembrane</keyword>